<dbReference type="InterPro" id="IPR036864">
    <property type="entry name" value="Zn2-C6_fun-type_DNA-bd_sf"/>
</dbReference>
<feature type="region of interest" description="Disordered" evidence="8">
    <location>
        <begin position="99"/>
        <end position="119"/>
    </location>
</feature>
<dbReference type="InterPro" id="IPR007219">
    <property type="entry name" value="XnlR_reg_dom"/>
</dbReference>
<sequence length="718" mass="80746">MGRARAPYSTQACTICRARKSKCDGLKPLCGPCRNSGRDNECSWGRDAETRKLRTGAHFEALQKRLDLLQNYADLLERSLANCVCQDVSLHLRFRPEMELDEPSEREAGESDSETLDSDDDITQELTIPARCLKFDDNLDGLVLHGITAPLRFGSKPLSKVLRITEVVETHDATYILHIDGVTLPDSQLELDWSRHLPPEVALDRAEHDNILGLAFKFLTPFSLAIVPSLFLRDMYRALSAPRSQIPPRTPHYSPMLHNSLLAVSATFSDNPYIRDSKTRQYFINVALDFLQAKCRKPDLSAVPAFAFLGTYYADNGDRILSDLFYGMSSRISMALGLGVDSAAWVNSGVMTRDESLARNWAYWTAFSEDVCSALYFGREFCGAGPRQGIPMPFVDEESDQIPWSHTPAISPRPNCLTLTFSAAASLFVIAREIIDTVTNLEHLHETITAERHVAKIDLELNSWKDRLPPELQTSSVNRDDSTPHRLMLHCQYWWCFIVLHRPFFNQHPQPIRESDQEVDHIKLCKRAAENILELAESWSSAYTLRYTPMTMLQVLFSAGTIFLLLALRATANLRVAQKSLHKALEQTDRCVCYLHEMGQTWKCAARTGDILQVLLHNKLGPIITRRLAHRGIPLSIATVTSFLSRTPTSLDREALNELPIYPQKRSPLCGDGEWVQAAGVLSPLDASIKPVDDWGSMLPGINVPGCFDDFRLPELQP</sequence>
<evidence type="ECO:0000256" key="8">
    <source>
        <dbReference type="SAM" id="MobiDB-lite"/>
    </source>
</evidence>
<organism evidence="10 11">
    <name type="scientific">Mycena belliarum</name>
    <dbReference type="NCBI Taxonomy" id="1033014"/>
    <lineage>
        <taxon>Eukaryota</taxon>
        <taxon>Fungi</taxon>
        <taxon>Dikarya</taxon>
        <taxon>Basidiomycota</taxon>
        <taxon>Agaricomycotina</taxon>
        <taxon>Agaricomycetes</taxon>
        <taxon>Agaricomycetidae</taxon>
        <taxon>Agaricales</taxon>
        <taxon>Marasmiineae</taxon>
        <taxon>Mycenaceae</taxon>
        <taxon>Mycena</taxon>
    </lineage>
</organism>
<evidence type="ECO:0000259" key="9">
    <source>
        <dbReference type="PROSITE" id="PS50048"/>
    </source>
</evidence>
<dbReference type="CDD" id="cd00067">
    <property type="entry name" value="GAL4"/>
    <property type="match status" value="1"/>
</dbReference>
<dbReference type="CDD" id="cd12148">
    <property type="entry name" value="fungal_TF_MHR"/>
    <property type="match status" value="1"/>
</dbReference>
<dbReference type="InterPro" id="IPR051615">
    <property type="entry name" value="Transcr_Regulatory_Elem"/>
</dbReference>
<keyword evidence="4" id="KW-0805">Transcription regulation</keyword>
<dbReference type="GO" id="GO:0000981">
    <property type="term" value="F:DNA-binding transcription factor activity, RNA polymerase II-specific"/>
    <property type="evidence" value="ECO:0007669"/>
    <property type="project" value="InterPro"/>
</dbReference>
<dbReference type="GO" id="GO:0003677">
    <property type="term" value="F:DNA binding"/>
    <property type="evidence" value="ECO:0007669"/>
    <property type="project" value="UniProtKB-KW"/>
</dbReference>
<dbReference type="Pfam" id="PF04082">
    <property type="entry name" value="Fungal_trans"/>
    <property type="match status" value="1"/>
</dbReference>
<feature type="domain" description="Zn(2)-C6 fungal-type" evidence="9">
    <location>
        <begin position="12"/>
        <end position="44"/>
    </location>
</feature>
<dbReference type="Proteomes" id="UP001222325">
    <property type="component" value="Unassembled WGS sequence"/>
</dbReference>
<evidence type="ECO:0000256" key="7">
    <source>
        <dbReference type="ARBA" id="ARBA00023242"/>
    </source>
</evidence>
<accession>A0AAD6XN23</accession>
<evidence type="ECO:0000256" key="2">
    <source>
        <dbReference type="ARBA" id="ARBA00022723"/>
    </source>
</evidence>
<keyword evidence="3" id="KW-0862">Zinc</keyword>
<keyword evidence="5" id="KW-0238">DNA-binding</keyword>
<dbReference type="SMART" id="SM00066">
    <property type="entry name" value="GAL4"/>
    <property type="match status" value="1"/>
</dbReference>
<dbReference type="PROSITE" id="PS00463">
    <property type="entry name" value="ZN2_CY6_FUNGAL_1"/>
    <property type="match status" value="1"/>
</dbReference>
<dbReference type="EMBL" id="JARJCN010000050">
    <property type="protein sequence ID" value="KAJ7081330.1"/>
    <property type="molecule type" value="Genomic_DNA"/>
</dbReference>
<protein>
    <recommendedName>
        <fullName evidence="9">Zn(2)-C6 fungal-type domain-containing protein</fullName>
    </recommendedName>
</protein>
<proteinExistence type="predicted"/>
<dbReference type="PANTHER" id="PTHR31313:SF81">
    <property type="entry name" value="TY1 ENHANCER ACTIVATOR"/>
    <property type="match status" value="1"/>
</dbReference>
<evidence type="ECO:0000313" key="10">
    <source>
        <dbReference type="EMBL" id="KAJ7081330.1"/>
    </source>
</evidence>
<feature type="compositionally biased region" description="Acidic residues" evidence="8">
    <location>
        <begin position="110"/>
        <end position="119"/>
    </location>
</feature>
<evidence type="ECO:0000256" key="1">
    <source>
        <dbReference type="ARBA" id="ARBA00004123"/>
    </source>
</evidence>
<evidence type="ECO:0000256" key="5">
    <source>
        <dbReference type="ARBA" id="ARBA00023125"/>
    </source>
</evidence>
<evidence type="ECO:0000256" key="6">
    <source>
        <dbReference type="ARBA" id="ARBA00023163"/>
    </source>
</evidence>
<dbReference type="PANTHER" id="PTHR31313">
    <property type="entry name" value="TY1 ENHANCER ACTIVATOR"/>
    <property type="match status" value="1"/>
</dbReference>
<evidence type="ECO:0000256" key="3">
    <source>
        <dbReference type="ARBA" id="ARBA00022833"/>
    </source>
</evidence>
<dbReference type="GO" id="GO:0006351">
    <property type="term" value="P:DNA-templated transcription"/>
    <property type="evidence" value="ECO:0007669"/>
    <property type="project" value="InterPro"/>
</dbReference>
<dbReference type="SUPFAM" id="SSF57701">
    <property type="entry name" value="Zn2/Cys6 DNA-binding domain"/>
    <property type="match status" value="1"/>
</dbReference>
<keyword evidence="2" id="KW-0479">Metal-binding</keyword>
<evidence type="ECO:0000256" key="4">
    <source>
        <dbReference type="ARBA" id="ARBA00023015"/>
    </source>
</evidence>
<dbReference type="Pfam" id="PF00172">
    <property type="entry name" value="Zn_clus"/>
    <property type="match status" value="1"/>
</dbReference>
<dbReference type="GO" id="GO:0008270">
    <property type="term" value="F:zinc ion binding"/>
    <property type="evidence" value="ECO:0007669"/>
    <property type="project" value="InterPro"/>
</dbReference>
<keyword evidence="7" id="KW-0539">Nucleus</keyword>
<keyword evidence="11" id="KW-1185">Reference proteome</keyword>
<keyword evidence="6" id="KW-0804">Transcription</keyword>
<comment type="caution">
    <text evidence="10">The sequence shown here is derived from an EMBL/GenBank/DDBJ whole genome shotgun (WGS) entry which is preliminary data.</text>
</comment>
<evidence type="ECO:0000313" key="11">
    <source>
        <dbReference type="Proteomes" id="UP001222325"/>
    </source>
</evidence>
<dbReference type="AlphaFoldDB" id="A0AAD6XN23"/>
<feature type="compositionally biased region" description="Basic and acidic residues" evidence="8">
    <location>
        <begin position="99"/>
        <end position="109"/>
    </location>
</feature>
<dbReference type="InterPro" id="IPR001138">
    <property type="entry name" value="Zn2Cys6_DnaBD"/>
</dbReference>
<dbReference type="GO" id="GO:0005634">
    <property type="term" value="C:nucleus"/>
    <property type="evidence" value="ECO:0007669"/>
    <property type="project" value="UniProtKB-SubCell"/>
</dbReference>
<dbReference type="PROSITE" id="PS50048">
    <property type="entry name" value="ZN2_CY6_FUNGAL_2"/>
    <property type="match status" value="1"/>
</dbReference>
<reference evidence="10" key="1">
    <citation type="submission" date="2023-03" db="EMBL/GenBank/DDBJ databases">
        <title>Massive genome expansion in bonnet fungi (Mycena s.s.) driven by repeated elements and novel gene families across ecological guilds.</title>
        <authorList>
            <consortium name="Lawrence Berkeley National Laboratory"/>
            <person name="Harder C.B."/>
            <person name="Miyauchi S."/>
            <person name="Viragh M."/>
            <person name="Kuo A."/>
            <person name="Thoen E."/>
            <person name="Andreopoulos B."/>
            <person name="Lu D."/>
            <person name="Skrede I."/>
            <person name="Drula E."/>
            <person name="Henrissat B."/>
            <person name="Morin E."/>
            <person name="Kohler A."/>
            <person name="Barry K."/>
            <person name="LaButti K."/>
            <person name="Morin E."/>
            <person name="Salamov A."/>
            <person name="Lipzen A."/>
            <person name="Mereny Z."/>
            <person name="Hegedus B."/>
            <person name="Baldrian P."/>
            <person name="Stursova M."/>
            <person name="Weitz H."/>
            <person name="Taylor A."/>
            <person name="Grigoriev I.V."/>
            <person name="Nagy L.G."/>
            <person name="Martin F."/>
            <person name="Kauserud H."/>
        </authorList>
    </citation>
    <scope>NUCLEOTIDE SEQUENCE</scope>
    <source>
        <strain evidence="10">CBHHK173m</strain>
    </source>
</reference>
<name>A0AAD6XN23_9AGAR</name>
<gene>
    <name evidence="10" type="ORF">B0H15DRAFT_467886</name>
</gene>
<dbReference type="Gene3D" id="4.10.240.10">
    <property type="entry name" value="Zn(2)-C6 fungal-type DNA-binding domain"/>
    <property type="match status" value="1"/>
</dbReference>
<comment type="subcellular location">
    <subcellularLocation>
        <location evidence="1">Nucleus</location>
    </subcellularLocation>
</comment>